<keyword evidence="2" id="KW-0732">Signal</keyword>
<protein>
    <submittedName>
        <fullName evidence="3">Carboxypeptidase regulatory-like domain-containing protein</fullName>
    </submittedName>
    <submittedName>
        <fullName evidence="4">Carboxypeptidase-like regulatory domain-containing protein</fullName>
    </submittedName>
</protein>
<keyword evidence="3" id="KW-0645">Protease</keyword>
<dbReference type="Pfam" id="PF13620">
    <property type="entry name" value="CarboxypepD_reg"/>
    <property type="match status" value="1"/>
</dbReference>
<organism evidence="3 5">
    <name type="scientific">Bacteroides thetaiotaomicron</name>
    <dbReference type="NCBI Taxonomy" id="818"/>
    <lineage>
        <taxon>Bacteria</taxon>
        <taxon>Pseudomonadati</taxon>
        <taxon>Bacteroidota</taxon>
        <taxon>Bacteroidia</taxon>
        <taxon>Bacteroidales</taxon>
        <taxon>Bacteroidaceae</taxon>
        <taxon>Bacteroides</taxon>
    </lineage>
</organism>
<evidence type="ECO:0000313" key="3">
    <source>
        <dbReference type="EMBL" id="RHL62937.1"/>
    </source>
</evidence>
<dbReference type="PROSITE" id="PS51257">
    <property type="entry name" value="PROKAR_LIPOPROTEIN"/>
    <property type="match status" value="1"/>
</dbReference>
<dbReference type="Gene3D" id="2.60.40.1120">
    <property type="entry name" value="Carboxypeptidase-like, regulatory domain"/>
    <property type="match status" value="1"/>
</dbReference>
<dbReference type="Proteomes" id="UP001162960">
    <property type="component" value="Chromosome"/>
</dbReference>
<proteinExistence type="predicted"/>
<dbReference type="InterPro" id="IPR008969">
    <property type="entry name" value="CarboxyPept-like_regulatory"/>
</dbReference>
<evidence type="ECO:0000313" key="5">
    <source>
        <dbReference type="Proteomes" id="UP000283616"/>
    </source>
</evidence>
<dbReference type="EMBL" id="QROV01000004">
    <property type="protein sequence ID" value="RHL62937.1"/>
    <property type="molecule type" value="Genomic_DNA"/>
</dbReference>
<name>A0A415M4K2_BACT4</name>
<reference evidence="4" key="2">
    <citation type="submission" date="2021-06" db="EMBL/GenBank/DDBJ databases">
        <title>Interrogation of the integrated mobile genetic elements in gut-associated Bacteroides with a consensus prediction approach.</title>
        <authorList>
            <person name="Campbell D.E."/>
            <person name="Leigh J.R."/>
            <person name="Kim T."/>
            <person name="England W."/>
            <person name="Whitaker R.J."/>
            <person name="Degnan P.H."/>
        </authorList>
    </citation>
    <scope>NUCLEOTIDE SEQUENCE</scope>
    <source>
        <strain evidence="4">VPI-3443</strain>
    </source>
</reference>
<feature type="region of interest" description="Disordered" evidence="1">
    <location>
        <begin position="132"/>
        <end position="163"/>
    </location>
</feature>
<gene>
    <name evidence="3" type="ORF">DW011_04605</name>
    <name evidence="4" type="ORF">KQP74_09165</name>
</gene>
<sequence length="466" mass="49908">MRNLKWLYACSLAIAFGVLSFVTVSCHDDDDEPKQEPGEVIETPAPVVEYYIMGTVTDAGKGVSGVDVKIGTETIKTDKDGKFSVTEKNVGKYSVEVAPKGYLAQSTSVEIAANAENRSVVTVAVALTKQSEPENVKKGEDATVKDNSDSNKDIPDPTTTPADEVVEDLPITTVEVTIPADALPESGTGINEDGSADISVTTYVPAPEEVTTDVKPTEENKDVEKTIPLAAAHFEPTGLEFVNPVTISIPNPIPDVTFAESDMQLTYLNTETGKWEVQTSKVNLKGGSYQADIKHFSSYAVENKVTSKVSSETVVKSEVLGQASRDNSENPKAVTGIALTYKEKSGWECKDADITNAVKSKLSGASDATINAMVAFFKTRLYSLMGSASGVKTTERTYNTVNVNGYTTMNYTCYAKTRTTTLSTKVLYKGSPVTISVIATRYTGTDHQYKTVTTNPTHSGGKGGSN</sequence>
<dbReference type="EMBL" id="CP083685">
    <property type="protein sequence ID" value="UYU92788.1"/>
    <property type="molecule type" value="Genomic_DNA"/>
</dbReference>
<keyword evidence="3" id="KW-0378">Hydrolase</keyword>
<dbReference type="AlphaFoldDB" id="A0A415M4K2"/>
<keyword evidence="3" id="KW-0121">Carboxypeptidase</keyword>
<dbReference type="Proteomes" id="UP000283616">
    <property type="component" value="Unassembled WGS sequence"/>
</dbReference>
<evidence type="ECO:0000313" key="4">
    <source>
        <dbReference type="EMBL" id="UYU92788.1"/>
    </source>
</evidence>
<reference evidence="3 5" key="1">
    <citation type="submission" date="2018-08" db="EMBL/GenBank/DDBJ databases">
        <title>A genome reference for cultivated species of the human gut microbiota.</title>
        <authorList>
            <person name="Zou Y."/>
            <person name="Xue W."/>
            <person name="Luo G."/>
        </authorList>
    </citation>
    <scope>NUCLEOTIDE SEQUENCE [LARGE SCALE GENOMIC DNA]</scope>
    <source>
        <strain evidence="3 5">AF37-12</strain>
    </source>
</reference>
<accession>A0A415M4K2</accession>
<feature type="chain" id="PRO_5044397923" evidence="2">
    <location>
        <begin position="28"/>
        <end position="466"/>
    </location>
</feature>
<evidence type="ECO:0000256" key="1">
    <source>
        <dbReference type="SAM" id="MobiDB-lite"/>
    </source>
</evidence>
<evidence type="ECO:0000256" key="2">
    <source>
        <dbReference type="SAM" id="SignalP"/>
    </source>
</evidence>
<dbReference type="GO" id="GO:0004180">
    <property type="term" value="F:carboxypeptidase activity"/>
    <property type="evidence" value="ECO:0007669"/>
    <property type="project" value="UniProtKB-KW"/>
</dbReference>
<feature type="compositionally biased region" description="Basic and acidic residues" evidence="1">
    <location>
        <begin position="132"/>
        <end position="155"/>
    </location>
</feature>
<feature type="signal peptide" evidence="2">
    <location>
        <begin position="1"/>
        <end position="27"/>
    </location>
</feature>
<dbReference type="RefSeq" id="WP_048698999.1">
    <property type="nucleotide sequence ID" value="NZ_CAXKYD010000014.1"/>
</dbReference>
<dbReference type="SUPFAM" id="SSF49464">
    <property type="entry name" value="Carboxypeptidase regulatory domain-like"/>
    <property type="match status" value="1"/>
</dbReference>